<dbReference type="EMBL" id="VSSQ01134235">
    <property type="protein sequence ID" value="MPN59804.1"/>
    <property type="molecule type" value="Genomic_DNA"/>
</dbReference>
<feature type="compositionally biased region" description="Low complexity" evidence="1">
    <location>
        <begin position="13"/>
        <end position="33"/>
    </location>
</feature>
<name>A0A645JHI1_9ZZZZ</name>
<reference evidence="2" key="1">
    <citation type="submission" date="2019-08" db="EMBL/GenBank/DDBJ databases">
        <authorList>
            <person name="Kucharzyk K."/>
            <person name="Murdoch R.W."/>
            <person name="Higgins S."/>
            <person name="Loffler F."/>
        </authorList>
    </citation>
    <scope>NUCLEOTIDE SEQUENCE</scope>
</reference>
<sequence length="149" mass="16422">MRRAAMLGRRRSSSFQKKSSGQSESSEASTVSRWASGCVACRVSWASYSQRHSACRPPWETRSRKEASWGRECRTTARSARPSCTSRSAPTPSISRRRISPAMGCSSIKRAAASARYAEWGRTTQKRNASLPVRPKASMRSNCSSTLLA</sequence>
<feature type="compositionally biased region" description="Polar residues" evidence="1">
    <location>
        <begin position="139"/>
        <end position="149"/>
    </location>
</feature>
<feature type="region of interest" description="Disordered" evidence="1">
    <location>
        <begin position="121"/>
        <end position="149"/>
    </location>
</feature>
<dbReference type="AlphaFoldDB" id="A0A645JHI1"/>
<feature type="compositionally biased region" description="Basic and acidic residues" evidence="1">
    <location>
        <begin position="66"/>
        <end position="75"/>
    </location>
</feature>
<accession>A0A645JHI1</accession>
<feature type="compositionally biased region" description="Basic residues" evidence="1">
    <location>
        <begin position="1"/>
        <end position="12"/>
    </location>
</feature>
<evidence type="ECO:0000256" key="1">
    <source>
        <dbReference type="SAM" id="MobiDB-lite"/>
    </source>
</evidence>
<gene>
    <name evidence="2" type="ORF">SDC9_207526</name>
</gene>
<feature type="region of interest" description="Disordered" evidence="1">
    <location>
        <begin position="66"/>
        <end position="98"/>
    </location>
</feature>
<feature type="region of interest" description="Disordered" evidence="1">
    <location>
        <begin position="1"/>
        <end position="33"/>
    </location>
</feature>
<comment type="caution">
    <text evidence="2">The sequence shown here is derived from an EMBL/GenBank/DDBJ whole genome shotgun (WGS) entry which is preliminary data.</text>
</comment>
<proteinExistence type="predicted"/>
<protein>
    <submittedName>
        <fullName evidence="2">Uncharacterized protein</fullName>
    </submittedName>
</protein>
<feature type="compositionally biased region" description="Polar residues" evidence="1">
    <location>
        <begin position="76"/>
        <end position="94"/>
    </location>
</feature>
<evidence type="ECO:0000313" key="2">
    <source>
        <dbReference type="EMBL" id="MPN59804.1"/>
    </source>
</evidence>
<organism evidence="2">
    <name type="scientific">bioreactor metagenome</name>
    <dbReference type="NCBI Taxonomy" id="1076179"/>
    <lineage>
        <taxon>unclassified sequences</taxon>
        <taxon>metagenomes</taxon>
        <taxon>ecological metagenomes</taxon>
    </lineage>
</organism>